<organism evidence="1 2">
    <name type="scientific">Bacillus taeanensis</name>
    <dbReference type="NCBI Taxonomy" id="273032"/>
    <lineage>
        <taxon>Bacteria</taxon>
        <taxon>Bacillati</taxon>
        <taxon>Bacillota</taxon>
        <taxon>Bacilli</taxon>
        <taxon>Bacillales</taxon>
        <taxon>Bacillaceae</taxon>
        <taxon>Bacillus</taxon>
    </lineage>
</organism>
<dbReference type="SUPFAM" id="SSF52833">
    <property type="entry name" value="Thioredoxin-like"/>
    <property type="match status" value="1"/>
</dbReference>
<protein>
    <submittedName>
        <fullName evidence="1">Glutaredoxin family protein</fullName>
    </submittedName>
</protein>
<dbReference type="PANTHER" id="PTHR33558">
    <property type="entry name" value="GLUTAREDOXIN-LIKE PROTEIN C5ORF63 HOMOLOG"/>
    <property type="match status" value="1"/>
</dbReference>
<name>A0A366Y1B1_9BACI</name>
<dbReference type="OrthoDB" id="32865at2"/>
<keyword evidence="2" id="KW-1185">Reference proteome</keyword>
<reference evidence="1 2" key="1">
    <citation type="submission" date="2018-07" db="EMBL/GenBank/DDBJ databases">
        <title>Lottiidibacillus patelloidae gen. nov., sp. nov., isolated from the intestinal tract of a marine limpet and the reclassification of B. taeanensis BH030017T, B. algicola KMM 3737T and B. hwajinpoensis SW-72T as genus Lottiidibacillus.</title>
        <authorList>
            <person name="Liu R."/>
            <person name="Huang Z."/>
        </authorList>
    </citation>
    <scope>NUCLEOTIDE SEQUENCE [LARGE SCALE GENOMIC DNA]</scope>
    <source>
        <strain evidence="1 2">BH030017</strain>
    </source>
</reference>
<proteinExistence type="predicted"/>
<dbReference type="InterPro" id="IPR008554">
    <property type="entry name" value="Glutaredoxin-like"/>
</dbReference>
<evidence type="ECO:0000313" key="2">
    <source>
        <dbReference type="Proteomes" id="UP000253314"/>
    </source>
</evidence>
<gene>
    <name evidence="1" type="ORF">DS031_00210</name>
</gene>
<sequence>MEVILYSKENCSLCEQAKGVLHKINKEIPLSIKEVDIYKDDALLEEYQIRIPVIVRNDEVLDEGIISENTVRKRLLLKIK</sequence>
<dbReference type="PANTHER" id="PTHR33558:SF1">
    <property type="entry name" value="GLUTAREDOXIN-LIKE PROTEIN C5ORF63 HOMOLOG"/>
    <property type="match status" value="1"/>
</dbReference>
<dbReference type="Gene3D" id="3.40.30.10">
    <property type="entry name" value="Glutaredoxin"/>
    <property type="match status" value="1"/>
</dbReference>
<accession>A0A366Y1B1</accession>
<dbReference type="InterPro" id="IPR036249">
    <property type="entry name" value="Thioredoxin-like_sf"/>
</dbReference>
<dbReference type="Proteomes" id="UP000253314">
    <property type="component" value="Unassembled WGS sequence"/>
</dbReference>
<comment type="caution">
    <text evidence="1">The sequence shown here is derived from an EMBL/GenBank/DDBJ whole genome shotgun (WGS) entry which is preliminary data.</text>
</comment>
<dbReference type="AlphaFoldDB" id="A0A366Y1B1"/>
<dbReference type="InterPro" id="IPR052565">
    <property type="entry name" value="Glutaredoxin-like_YDR286C"/>
</dbReference>
<evidence type="ECO:0000313" key="1">
    <source>
        <dbReference type="EMBL" id="RBW71618.1"/>
    </source>
</evidence>
<dbReference type="Pfam" id="PF05768">
    <property type="entry name" value="Glrx-like"/>
    <property type="match status" value="1"/>
</dbReference>
<dbReference type="EMBL" id="QOCW01000001">
    <property type="protein sequence ID" value="RBW71618.1"/>
    <property type="molecule type" value="Genomic_DNA"/>
</dbReference>